<dbReference type="PANTHER" id="PTHR12599:SF0">
    <property type="entry name" value="PTERIN-4-ALPHA-CARBINOLAMINE DEHYDRATASE"/>
    <property type="match status" value="1"/>
</dbReference>
<keyword evidence="4" id="KW-0456">Lyase</keyword>
<evidence type="ECO:0000256" key="6">
    <source>
        <dbReference type="SAM" id="MobiDB-lite"/>
    </source>
</evidence>
<dbReference type="EMBL" id="AGNL01020084">
    <property type="protein sequence ID" value="EJK61373.1"/>
    <property type="molecule type" value="Genomic_DNA"/>
</dbReference>
<dbReference type="InterPro" id="IPR001533">
    <property type="entry name" value="Pterin_deHydtase"/>
</dbReference>
<feature type="region of interest" description="Disordered" evidence="6">
    <location>
        <begin position="1"/>
        <end position="21"/>
    </location>
</feature>
<dbReference type="PANTHER" id="PTHR12599">
    <property type="entry name" value="PTERIN-4-ALPHA-CARBINOLAMINE DEHYDRATASE"/>
    <property type="match status" value="1"/>
</dbReference>
<reference evidence="7 8" key="1">
    <citation type="journal article" date="2012" name="Genome Biol.">
        <title>Genome and low-iron response of an oceanic diatom adapted to chronic iron limitation.</title>
        <authorList>
            <person name="Lommer M."/>
            <person name="Specht M."/>
            <person name="Roy A.S."/>
            <person name="Kraemer L."/>
            <person name="Andreson R."/>
            <person name="Gutowska M.A."/>
            <person name="Wolf J."/>
            <person name="Bergner S.V."/>
            <person name="Schilhabel M.B."/>
            <person name="Klostermeier U.C."/>
            <person name="Beiko R.G."/>
            <person name="Rosenstiel P."/>
            <person name="Hippler M."/>
            <person name="Laroche J."/>
        </authorList>
    </citation>
    <scope>NUCLEOTIDE SEQUENCE [LARGE SCALE GENOMIC DNA]</scope>
    <source>
        <strain evidence="7 8">CCMP1005</strain>
    </source>
</reference>
<dbReference type="GO" id="GO:0008124">
    <property type="term" value="F:4-alpha-hydroxytetrahydrobiopterin dehydratase activity"/>
    <property type="evidence" value="ECO:0007669"/>
    <property type="project" value="UniProtKB-EC"/>
</dbReference>
<keyword evidence="8" id="KW-1185">Reference proteome</keyword>
<evidence type="ECO:0000313" key="8">
    <source>
        <dbReference type="Proteomes" id="UP000266841"/>
    </source>
</evidence>
<dbReference type="NCBIfam" id="NF002018">
    <property type="entry name" value="PRK00823.1-3"/>
    <property type="match status" value="1"/>
</dbReference>
<sequence>MRTTTACPGVSLHHHEPAARQSRWTDPSIGVRCISTPGLTPEQRSKELDDILSKSPGMGWELLKDRDAIHKVFNFTDFKSAFRWMGAVARYAEEMNHHPEWFNIYNRVEVILTTHDANGLSENDLEMASKMDQLEAELLSSARGPEE</sequence>
<evidence type="ECO:0000256" key="1">
    <source>
        <dbReference type="ARBA" id="ARBA00001554"/>
    </source>
</evidence>
<dbReference type="Pfam" id="PF01329">
    <property type="entry name" value="Pterin_4a"/>
    <property type="match status" value="1"/>
</dbReference>
<dbReference type="EC" id="4.2.1.96" evidence="3"/>
<dbReference type="Gene3D" id="3.30.1360.20">
    <property type="entry name" value="Transcriptional coactivator/pterin dehydratase"/>
    <property type="match status" value="1"/>
</dbReference>
<dbReference type="SUPFAM" id="SSF55248">
    <property type="entry name" value="PCD-like"/>
    <property type="match status" value="1"/>
</dbReference>
<protein>
    <recommendedName>
        <fullName evidence="3">4a-hydroxytetrahydrobiopterin dehydratase</fullName>
        <ecNumber evidence="3">4.2.1.96</ecNumber>
    </recommendedName>
    <alternativeName>
        <fullName evidence="5">4-alpha-hydroxy-tetrahydropterin dehydratase</fullName>
    </alternativeName>
</protein>
<name>K0S5J1_THAOC</name>
<evidence type="ECO:0000256" key="2">
    <source>
        <dbReference type="ARBA" id="ARBA00006472"/>
    </source>
</evidence>
<comment type="similarity">
    <text evidence="2">Belongs to the pterin-4-alpha-carbinolamine dehydratase family.</text>
</comment>
<evidence type="ECO:0000256" key="4">
    <source>
        <dbReference type="ARBA" id="ARBA00023239"/>
    </source>
</evidence>
<dbReference type="InterPro" id="IPR036428">
    <property type="entry name" value="PCD_sf"/>
</dbReference>
<dbReference type="Proteomes" id="UP000266841">
    <property type="component" value="Unassembled WGS sequence"/>
</dbReference>
<dbReference type="eggNOG" id="KOG4073">
    <property type="taxonomic scope" value="Eukaryota"/>
</dbReference>
<dbReference type="HAMAP" id="MF_00434">
    <property type="entry name" value="Pterin_4_alpha"/>
    <property type="match status" value="1"/>
</dbReference>
<comment type="caution">
    <text evidence="7">The sequence shown here is derived from an EMBL/GenBank/DDBJ whole genome shotgun (WGS) entry which is preliminary data.</text>
</comment>
<organism evidence="7 8">
    <name type="scientific">Thalassiosira oceanica</name>
    <name type="common">Marine diatom</name>
    <dbReference type="NCBI Taxonomy" id="159749"/>
    <lineage>
        <taxon>Eukaryota</taxon>
        <taxon>Sar</taxon>
        <taxon>Stramenopiles</taxon>
        <taxon>Ochrophyta</taxon>
        <taxon>Bacillariophyta</taxon>
        <taxon>Coscinodiscophyceae</taxon>
        <taxon>Thalassiosirophycidae</taxon>
        <taxon>Thalassiosirales</taxon>
        <taxon>Thalassiosiraceae</taxon>
        <taxon>Thalassiosira</taxon>
    </lineage>
</organism>
<dbReference type="GO" id="GO:0006729">
    <property type="term" value="P:tetrahydrobiopterin biosynthetic process"/>
    <property type="evidence" value="ECO:0007669"/>
    <property type="project" value="InterPro"/>
</dbReference>
<dbReference type="AlphaFoldDB" id="K0S5J1"/>
<dbReference type="CDD" id="cd00914">
    <property type="entry name" value="PCD_DCoH_subfamily_b"/>
    <property type="match status" value="1"/>
</dbReference>
<proteinExistence type="inferred from homology"/>
<dbReference type="OrthoDB" id="277398at2759"/>
<evidence type="ECO:0000313" key="7">
    <source>
        <dbReference type="EMBL" id="EJK61373.1"/>
    </source>
</evidence>
<evidence type="ECO:0000256" key="3">
    <source>
        <dbReference type="ARBA" id="ARBA00013252"/>
    </source>
</evidence>
<evidence type="ECO:0000256" key="5">
    <source>
        <dbReference type="ARBA" id="ARBA00030497"/>
    </source>
</evidence>
<accession>K0S5J1</accession>
<comment type="catalytic activity">
    <reaction evidence="1">
        <text>(4aS,6R)-4a-hydroxy-L-erythro-5,6,7,8-tetrahydrobiopterin = (6R)-L-erythro-6,7-dihydrobiopterin + H2O</text>
        <dbReference type="Rhea" id="RHEA:11920"/>
        <dbReference type="ChEBI" id="CHEBI:15377"/>
        <dbReference type="ChEBI" id="CHEBI:15642"/>
        <dbReference type="ChEBI" id="CHEBI:43120"/>
        <dbReference type="EC" id="4.2.1.96"/>
    </reaction>
</comment>
<gene>
    <name evidence="7" type="ORF">THAOC_18151</name>
</gene>